<accession>A0A4U5W6E8</accession>
<name>A0A4U5W6E8_STRGB</name>
<proteinExistence type="predicted"/>
<sequence length="82" mass="9216">MTSLRGARDVPDWTRPGARWTAWMCWAALCLNLLLLVWRVAEGQPGKAVFPGVMVAVFCGLLIANRAHRAERAEQGRRTERP</sequence>
<feature type="transmembrane region" description="Helical" evidence="1">
    <location>
        <begin position="47"/>
        <end position="64"/>
    </location>
</feature>
<evidence type="ECO:0000313" key="3">
    <source>
        <dbReference type="Proteomes" id="UP000308632"/>
    </source>
</evidence>
<keyword evidence="1" id="KW-1133">Transmembrane helix</keyword>
<dbReference type="Proteomes" id="UP000308632">
    <property type="component" value="Unassembled WGS sequence"/>
</dbReference>
<organism evidence="2 3">
    <name type="scientific">Streptomyces galbus</name>
    <dbReference type="NCBI Taxonomy" id="33898"/>
    <lineage>
        <taxon>Bacteria</taxon>
        <taxon>Bacillati</taxon>
        <taxon>Actinomycetota</taxon>
        <taxon>Actinomycetes</taxon>
        <taxon>Kitasatosporales</taxon>
        <taxon>Streptomycetaceae</taxon>
        <taxon>Streptomyces</taxon>
    </lineage>
</organism>
<keyword evidence="1" id="KW-0812">Transmembrane</keyword>
<dbReference type="AlphaFoldDB" id="A0A4U5W6E8"/>
<protein>
    <recommendedName>
        <fullName evidence="4">DUF2530 domain-containing protein</fullName>
    </recommendedName>
</protein>
<evidence type="ECO:0000256" key="1">
    <source>
        <dbReference type="SAM" id="Phobius"/>
    </source>
</evidence>
<evidence type="ECO:0000313" key="2">
    <source>
        <dbReference type="EMBL" id="TKS97077.1"/>
    </source>
</evidence>
<evidence type="ECO:0008006" key="4">
    <source>
        <dbReference type="Google" id="ProtNLM"/>
    </source>
</evidence>
<dbReference type="EMBL" id="SZPR01000036">
    <property type="protein sequence ID" value="TKS97077.1"/>
    <property type="molecule type" value="Genomic_DNA"/>
</dbReference>
<comment type="caution">
    <text evidence="2">The sequence shown here is derived from an EMBL/GenBank/DDBJ whole genome shotgun (WGS) entry which is preliminary data.</text>
</comment>
<gene>
    <name evidence="2" type="ORF">E4U92_33570</name>
</gene>
<keyword evidence="1" id="KW-0472">Membrane</keyword>
<dbReference type="RefSeq" id="WP_137304225.1">
    <property type="nucleotide sequence ID" value="NZ_BMVD01000015.1"/>
</dbReference>
<reference evidence="2 3" key="1">
    <citation type="submission" date="2019-04" db="EMBL/GenBank/DDBJ databases">
        <title>Streptomyces lasaliensis sp.nov., an Actinomycete isolated from soil which produces the polyether antibiotic lasalocid.</title>
        <authorList>
            <person name="Erwin G."/>
            <person name="Haber C."/>
        </authorList>
    </citation>
    <scope>NUCLEOTIDE SEQUENCE [LARGE SCALE GENOMIC DNA]</scope>
    <source>
        <strain evidence="2 3">DSM 40089</strain>
    </source>
</reference>
<feature type="transmembrane region" description="Helical" evidence="1">
    <location>
        <begin position="20"/>
        <end position="41"/>
    </location>
</feature>